<dbReference type="InterPro" id="IPR046742">
    <property type="entry name" value="DUF6792"/>
</dbReference>
<dbReference type="Proteomes" id="UP000198666">
    <property type="component" value="Unassembled WGS sequence"/>
</dbReference>
<dbReference type="EMBL" id="FMZB01000005">
    <property type="protein sequence ID" value="SDC91713.1"/>
    <property type="molecule type" value="Genomic_DNA"/>
</dbReference>
<reference evidence="3" key="1">
    <citation type="submission" date="2016-10" db="EMBL/GenBank/DDBJ databases">
        <authorList>
            <person name="Varghese N."/>
            <person name="Submissions S."/>
        </authorList>
    </citation>
    <scope>NUCLEOTIDE SEQUENCE [LARGE SCALE GENOMIC DNA]</scope>
    <source>
        <strain evidence="3">DSM 21620</strain>
    </source>
</reference>
<dbReference type="STRING" id="361279.SAMN05421663_10581"/>
<evidence type="ECO:0000313" key="3">
    <source>
        <dbReference type="Proteomes" id="UP000198666"/>
    </source>
</evidence>
<accession>A0A1G6QHB2</accession>
<proteinExistence type="predicted"/>
<organism evidence="2 3">
    <name type="scientific">Terribacillus halophilus</name>
    <dbReference type="NCBI Taxonomy" id="361279"/>
    <lineage>
        <taxon>Bacteria</taxon>
        <taxon>Bacillati</taxon>
        <taxon>Bacillota</taxon>
        <taxon>Bacilli</taxon>
        <taxon>Bacillales</taxon>
        <taxon>Bacillaceae</taxon>
        <taxon>Terribacillus</taxon>
    </lineage>
</organism>
<dbReference type="OrthoDB" id="2712710at2"/>
<gene>
    <name evidence="2" type="ORF">SAMN05421663_10581</name>
</gene>
<keyword evidence="3" id="KW-1185">Reference proteome</keyword>
<dbReference type="Pfam" id="PF20591">
    <property type="entry name" value="DUF6792"/>
    <property type="match status" value="1"/>
</dbReference>
<dbReference type="AlphaFoldDB" id="A0A1G6QHB2"/>
<dbReference type="RefSeq" id="WP_093727173.1">
    <property type="nucleotide sequence ID" value="NZ_FMZB01000005.1"/>
</dbReference>
<name>A0A1G6QHB2_9BACI</name>
<feature type="domain" description="DUF6792" evidence="1">
    <location>
        <begin position="19"/>
        <end position="229"/>
    </location>
</feature>
<protein>
    <recommendedName>
        <fullName evidence="1">DUF6792 domain-containing protein</fullName>
    </recommendedName>
</protein>
<evidence type="ECO:0000259" key="1">
    <source>
        <dbReference type="Pfam" id="PF20591"/>
    </source>
</evidence>
<evidence type="ECO:0000313" key="2">
    <source>
        <dbReference type="EMBL" id="SDC91713.1"/>
    </source>
</evidence>
<sequence length="611" mass="68610">MALEKITSTDVWMRLVNTEYDDLSPANLEEKFKYIYLEETGEVFEGELKMFHSSEAKSVDPELTGYDGTALLISEGEEEELFVINQGTQSDTMIDWAYNVKGAYLGQTVDQAQAARDFTNEAKSHFAIDEEVKVNSLGHSLGNQNGTVTGISDGTYDSMYGLNGLQVSPYSQYKYDFLFADEVRKEFGLVNEDGIYNIPKEDLVDFTQEYFKDSGVKIHQVISTDDPLYGITERIGLAPMGKIEYIDTNPELAGIKTVIDDIPEDVLQEFVDLGILYAKADADGGIGEVLEQTLGVNYEYIKDLNSLESLGNWYLFDQEELDDTLKAVDESLPPLIDKLNIITDNSEAIFGRLYEEGYITEKQKTIMIDEIAKLAKELETVQNAISQNVEADESGGFFDKIKADGDLIMDIVKVWIAFNEAMKNIKDSGIMESLGSIVDSHSINELLNAKAGGNKSYIGKDMVLTSNRGGGTPIKVNMSAALRLYREGTTSLEDKTRYLTDLEKAVHAEVALTYLERRSKIMSEIGHIEANPKSYAVLLEEHKYPTYKVESARVNEIINPLTNADLEEVMIEMRKSVDSGYIYLNTYKEAITKLFKEEEDLLKLFDLVREM</sequence>